<feature type="domain" description="H15" evidence="8">
    <location>
        <begin position="128"/>
        <end position="199"/>
    </location>
</feature>
<dbReference type="Gene3D" id="1.10.10.10">
    <property type="entry name" value="Winged helix-like DNA-binding domain superfamily/Winged helix DNA-binding domain"/>
    <property type="match status" value="5"/>
</dbReference>
<keyword evidence="4" id="KW-0158">Chromosome</keyword>
<dbReference type="AlphaFoldDB" id="A0A9J7HI89"/>
<feature type="region of interest" description="Disordered" evidence="7">
    <location>
        <begin position="193"/>
        <end position="223"/>
    </location>
</feature>
<dbReference type="PROSITE" id="PS51504">
    <property type="entry name" value="H15"/>
    <property type="match status" value="4"/>
</dbReference>
<dbReference type="SMART" id="SM00526">
    <property type="entry name" value="H15"/>
    <property type="match status" value="4"/>
</dbReference>
<keyword evidence="6" id="KW-0539">Nucleus</keyword>
<dbReference type="OMA" id="DIENHMF"/>
<reference evidence="9" key="1">
    <citation type="journal article" date="2020" name="Nat. Ecol. Evol.">
        <title>Deeply conserved synteny resolves early events in vertebrate evolution.</title>
        <authorList>
            <person name="Simakov O."/>
            <person name="Marletaz F."/>
            <person name="Yue J.X."/>
            <person name="O'Connell B."/>
            <person name="Jenkins J."/>
            <person name="Brandt A."/>
            <person name="Calef R."/>
            <person name="Tung C.H."/>
            <person name="Huang T.K."/>
            <person name="Schmutz J."/>
            <person name="Satoh N."/>
            <person name="Yu J.K."/>
            <person name="Putnam N.H."/>
            <person name="Green R.E."/>
            <person name="Rokhsar D.S."/>
        </authorList>
    </citation>
    <scope>NUCLEOTIDE SEQUENCE [LARGE SCALE GENOMIC DNA]</scope>
    <source>
        <strain evidence="9">S238N-H82</strain>
    </source>
</reference>
<dbReference type="GO" id="GO:0000786">
    <property type="term" value="C:nucleosome"/>
    <property type="evidence" value="ECO:0007669"/>
    <property type="project" value="InterPro"/>
</dbReference>
<dbReference type="PANTHER" id="PTHR11467">
    <property type="entry name" value="HISTONE H1"/>
    <property type="match status" value="1"/>
</dbReference>
<evidence type="ECO:0000256" key="1">
    <source>
        <dbReference type="ARBA" id="ARBA00002809"/>
    </source>
</evidence>
<evidence type="ECO:0000313" key="10">
    <source>
        <dbReference type="RefSeq" id="XP_035658865.1"/>
    </source>
</evidence>
<evidence type="ECO:0000256" key="7">
    <source>
        <dbReference type="SAM" id="MobiDB-lite"/>
    </source>
</evidence>
<evidence type="ECO:0000256" key="2">
    <source>
        <dbReference type="ARBA" id="ARBA00004123"/>
    </source>
</evidence>
<reference evidence="10" key="2">
    <citation type="submission" date="2025-08" db="UniProtKB">
        <authorList>
            <consortium name="RefSeq"/>
        </authorList>
    </citation>
    <scope>IDENTIFICATION</scope>
    <source>
        <strain evidence="10">S238N-H82</strain>
        <tissue evidence="10">Testes</tissue>
    </source>
</reference>
<dbReference type="InterPro" id="IPR036388">
    <property type="entry name" value="WH-like_DNA-bd_sf"/>
</dbReference>
<dbReference type="GO" id="GO:0030261">
    <property type="term" value="P:chromosome condensation"/>
    <property type="evidence" value="ECO:0000318"/>
    <property type="project" value="GO_Central"/>
</dbReference>
<evidence type="ECO:0000256" key="5">
    <source>
        <dbReference type="ARBA" id="ARBA00023125"/>
    </source>
</evidence>
<feature type="domain" description="H15" evidence="8">
    <location>
        <begin position="7"/>
        <end position="82"/>
    </location>
</feature>
<feature type="compositionally biased region" description="Acidic residues" evidence="7">
    <location>
        <begin position="526"/>
        <end position="541"/>
    </location>
</feature>
<feature type="domain" description="H15" evidence="8">
    <location>
        <begin position="306"/>
        <end position="417"/>
    </location>
</feature>
<dbReference type="InterPro" id="IPR036390">
    <property type="entry name" value="WH_DNA-bd_sf"/>
</dbReference>
<feature type="region of interest" description="Disordered" evidence="7">
    <location>
        <begin position="446"/>
        <end position="541"/>
    </location>
</feature>
<name>A0A9J7HI89_BRAFL</name>
<dbReference type="GO" id="GO:0006334">
    <property type="term" value="P:nucleosome assembly"/>
    <property type="evidence" value="ECO:0007669"/>
    <property type="project" value="InterPro"/>
</dbReference>
<dbReference type="GO" id="GO:0005634">
    <property type="term" value="C:nucleus"/>
    <property type="evidence" value="ECO:0000318"/>
    <property type="project" value="GO_Central"/>
</dbReference>
<dbReference type="GO" id="GO:0003690">
    <property type="term" value="F:double-stranded DNA binding"/>
    <property type="evidence" value="ECO:0000318"/>
    <property type="project" value="GO_Central"/>
</dbReference>
<dbReference type="InterPro" id="IPR005818">
    <property type="entry name" value="Histone_H1/H5_H15"/>
</dbReference>
<dbReference type="GeneID" id="118404036"/>
<dbReference type="CDD" id="cd00073">
    <property type="entry name" value="H15"/>
    <property type="match status" value="3"/>
</dbReference>
<dbReference type="SUPFAM" id="SSF46785">
    <property type="entry name" value="Winged helix' DNA-binding domain"/>
    <property type="match status" value="5"/>
</dbReference>
<dbReference type="Proteomes" id="UP000001554">
    <property type="component" value="Chromosome 17"/>
</dbReference>
<evidence type="ECO:0000259" key="8">
    <source>
        <dbReference type="PROSITE" id="PS51504"/>
    </source>
</evidence>
<organism evidence="9 10">
    <name type="scientific">Branchiostoma floridae</name>
    <name type="common">Florida lancelet</name>
    <name type="synonym">Amphioxus</name>
    <dbReference type="NCBI Taxonomy" id="7739"/>
    <lineage>
        <taxon>Eukaryota</taxon>
        <taxon>Metazoa</taxon>
        <taxon>Chordata</taxon>
        <taxon>Cephalochordata</taxon>
        <taxon>Leptocardii</taxon>
        <taxon>Amphioxiformes</taxon>
        <taxon>Branchiostomatidae</taxon>
        <taxon>Branchiostoma</taxon>
    </lineage>
</organism>
<dbReference type="RefSeq" id="XP_035658865.1">
    <property type="nucleotide sequence ID" value="XM_035802972.1"/>
</dbReference>
<dbReference type="GO" id="GO:0031492">
    <property type="term" value="F:nucleosomal DNA binding"/>
    <property type="evidence" value="ECO:0000318"/>
    <property type="project" value="GO_Central"/>
</dbReference>
<proteinExistence type="predicted"/>
<sequence>MPTKKSSSVRMEEVLEEAINTTGGPKGASTIAIKKYIAAHYPHLDIENRTYLLKQAVKRGVSKGQLKQMSGTGFTGFYKLVGGKKEPSLTKRQKDAAKTAAKKVVSKHRAVVKKVSKPPPAFYRDPDEKPTTIDLLEEAIAMVGGPKGASAQAIKKYLAENYPDTKKHLVKQALVRAQKKDLVKQLSGTGASGTFKWIGPKRKPKEREEAPRSPKKTVAAKKMAVPDPPKMEIIIRDAMVEYCEPKEASPQAIKKYLSEHYPHLEIETRSYLLKRALQKGVENGQLIQLSGKGMSGTFRLVESYKPKKPMETMIGVAIKAANEPKEASVGMIKKYIQEHYPTLDIENHMFKLKYKLVSSLLFSQVGMIKKYIREHYPTLDIENHMFKLKRGLEKGVKNGELEQITGKGASGTYQLTEPFIPSPEDLELIEYVPPMEVLLRSAFHRGSKAQVQKPKVAEVKVKKARGRPKGRPVKKPKPKAAGRGRGKGKKGRGRPKKVDKTEPKETEDEPKESASSEEETAKESASEEEPKESASSEEDAQ</sequence>
<dbReference type="OrthoDB" id="7684689at2759"/>
<feature type="compositionally biased region" description="Basic and acidic residues" evidence="7">
    <location>
        <begin position="511"/>
        <end position="525"/>
    </location>
</feature>
<keyword evidence="5" id="KW-0238">DNA-binding</keyword>
<accession>A0A9J7HI89</accession>
<evidence type="ECO:0000256" key="3">
    <source>
        <dbReference type="ARBA" id="ARBA00004286"/>
    </source>
</evidence>
<gene>
    <name evidence="10" type="primary">LOC118404036</name>
</gene>
<keyword evidence="9" id="KW-1185">Reference proteome</keyword>
<comment type="function">
    <text evidence="1">Histones H1 are necessary for the condensation of nucleosome chains into higher-order structures.</text>
</comment>
<dbReference type="KEGG" id="bfo:118404036"/>
<protein>
    <submittedName>
        <fullName evidence="10">Heterochromatin protein 1-binding protein 3-like</fullName>
    </submittedName>
</protein>
<feature type="compositionally biased region" description="Basic residues" evidence="7">
    <location>
        <begin position="462"/>
        <end position="495"/>
    </location>
</feature>
<comment type="subcellular location">
    <subcellularLocation>
        <location evidence="3">Chromosome</location>
    </subcellularLocation>
    <subcellularLocation>
        <location evidence="2">Nucleus</location>
    </subcellularLocation>
</comment>
<evidence type="ECO:0000256" key="4">
    <source>
        <dbReference type="ARBA" id="ARBA00022454"/>
    </source>
</evidence>
<feature type="domain" description="H15" evidence="8">
    <location>
        <begin position="226"/>
        <end position="302"/>
    </location>
</feature>
<dbReference type="PANTHER" id="PTHR11467:SF20">
    <property type="entry name" value="H15 DOMAIN-CONTAINING PROTEIN-RELATED"/>
    <property type="match status" value="1"/>
</dbReference>
<evidence type="ECO:0000256" key="6">
    <source>
        <dbReference type="ARBA" id="ARBA00023242"/>
    </source>
</evidence>
<evidence type="ECO:0000313" key="9">
    <source>
        <dbReference type="Proteomes" id="UP000001554"/>
    </source>
</evidence>
<dbReference type="GO" id="GO:0045910">
    <property type="term" value="P:negative regulation of DNA recombination"/>
    <property type="evidence" value="ECO:0000318"/>
    <property type="project" value="GO_Central"/>
</dbReference>
<dbReference type="Pfam" id="PF00538">
    <property type="entry name" value="Linker_histone"/>
    <property type="match status" value="5"/>
</dbReference>